<feature type="transmembrane region" description="Helical" evidence="7">
    <location>
        <begin position="115"/>
        <end position="137"/>
    </location>
</feature>
<evidence type="ECO:0000259" key="8">
    <source>
        <dbReference type="PROSITE" id="PS50928"/>
    </source>
</evidence>
<evidence type="ECO:0000256" key="1">
    <source>
        <dbReference type="ARBA" id="ARBA00004651"/>
    </source>
</evidence>
<dbReference type="HOGENOM" id="CLU_046113_2_2_0"/>
<dbReference type="SUPFAM" id="SSF161098">
    <property type="entry name" value="MetI-like"/>
    <property type="match status" value="1"/>
</dbReference>
<feature type="transmembrane region" description="Helical" evidence="7">
    <location>
        <begin position="183"/>
        <end position="213"/>
    </location>
</feature>
<evidence type="ECO:0000256" key="6">
    <source>
        <dbReference type="ARBA" id="ARBA00023136"/>
    </source>
</evidence>
<comment type="subcellular location">
    <subcellularLocation>
        <location evidence="1 7">Cell membrane</location>
        <topology evidence="1 7">Multi-pass membrane protein</topology>
    </subcellularLocation>
</comment>
<dbReference type="GO" id="GO:0055085">
    <property type="term" value="P:transmembrane transport"/>
    <property type="evidence" value="ECO:0007669"/>
    <property type="project" value="InterPro"/>
</dbReference>
<evidence type="ECO:0000256" key="3">
    <source>
        <dbReference type="ARBA" id="ARBA00022475"/>
    </source>
</evidence>
<dbReference type="InterPro" id="IPR035906">
    <property type="entry name" value="MetI-like_sf"/>
</dbReference>
<evidence type="ECO:0000256" key="4">
    <source>
        <dbReference type="ARBA" id="ARBA00022692"/>
    </source>
</evidence>
<dbReference type="KEGG" id="ttr:Tter_0231"/>
<proteinExistence type="inferred from homology"/>
<dbReference type="Pfam" id="PF00528">
    <property type="entry name" value="BPD_transp_1"/>
    <property type="match status" value="1"/>
</dbReference>
<dbReference type="PANTHER" id="PTHR30151">
    <property type="entry name" value="ALKANE SULFONATE ABC TRANSPORTER-RELATED, MEMBRANE SUBUNIT"/>
    <property type="match status" value="1"/>
</dbReference>
<feature type="transmembrane region" description="Helical" evidence="7">
    <location>
        <begin position="143"/>
        <end position="162"/>
    </location>
</feature>
<gene>
    <name evidence="9" type="ordered locus">Tter_0231</name>
</gene>
<comment type="similarity">
    <text evidence="7">Belongs to the binding-protein-dependent transport system permease family.</text>
</comment>
<evidence type="ECO:0000313" key="10">
    <source>
        <dbReference type="Proteomes" id="UP000000323"/>
    </source>
</evidence>
<evidence type="ECO:0000256" key="5">
    <source>
        <dbReference type="ARBA" id="ARBA00022989"/>
    </source>
</evidence>
<organism evidence="9 10">
    <name type="scientific">Thermobaculum terrenum (strain ATCC BAA-798 / CCMEE 7001 / YNP1)</name>
    <dbReference type="NCBI Taxonomy" id="525904"/>
    <lineage>
        <taxon>Bacteria</taxon>
        <taxon>Bacillati</taxon>
        <taxon>Chloroflexota</taxon>
        <taxon>Chloroflexia</taxon>
        <taxon>Candidatus Thermobaculales</taxon>
        <taxon>Candidatus Thermobaculaceae</taxon>
        <taxon>Thermobaculum</taxon>
    </lineage>
</organism>
<accession>D1CDZ7</accession>
<feature type="transmembrane region" description="Helical" evidence="7">
    <location>
        <begin position="22"/>
        <end position="40"/>
    </location>
</feature>
<keyword evidence="4 7" id="KW-0812">Transmembrane</keyword>
<feature type="transmembrane region" description="Helical" evidence="7">
    <location>
        <begin position="83"/>
        <end position="103"/>
    </location>
</feature>
<dbReference type="GO" id="GO:0005886">
    <property type="term" value="C:plasma membrane"/>
    <property type="evidence" value="ECO:0007669"/>
    <property type="project" value="UniProtKB-SubCell"/>
</dbReference>
<sequence length="271" mass="30080">MASEQVSNISVAQKQESGESKYLSVYILRWGLLLVFLALWELGARTGFIDTYFYSSPSRIIETLIQQFSTGAIWKHLAATMQAAIFGLIYGFIAGAALGWLAARFKTLSQIVEPVMTLFNSVPRIVIAPMIIMWLGIGIASKIAVAFILVFVVLFFAVYTGIREVNKDLIDRIRLLGGNERDIILNVYVPSVAAWIFSSLRLTVGFAFTGAIVGEYMASSRGLGYMLNFAQNSQNADLMLSTVVLIMAIIMLIFALLGRLEARALIWREDR</sequence>
<dbReference type="AlphaFoldDB" id="D1CDZ7"/>
<keyword evidence="3" id="KW-1003">Cell membrane</keyword>
<keyword evidence="5 7" id="KW-1133">Transmembrane helix</keyword>
<name>D1CDZ7_THET1</name>
<dbReference type="RefSeq" id="WP_012874188.1">
    <property type="nucleotide sequence ID" value="NC_013525.1"/>
</dbReference>
<dbReference type="Gene3D" id="1.10.3720.10">
    <property type="entry name" value="MetI-like"/>
    <property type="match status" value="1"/>
</dbReference>
<dbReference type="PANTHER" id="PTHR30151:SF20">
    <property type="entry name" value="ABC TRANSPORTER PERMEASE PROTEIN HI_0355-RELATED"/>
    <property type="match status" value="1"/>
</dbReference>
<dbReference type="eggNOG" id="COG0600">
    <property type="taxonomic scope" value="Bacteria"/>
</dbReference>
<dbReference type="OrthoDB" id="9799271at2"/>
<evidence type="ECO:0000256" key="7">
    <source>
        <dbReference type="RuleBase" id="RU363032"/>
    </source>
</evidence>
<keyword evidence="2 7" id="KW-0813">Transport</keyword>
<feature type="domain" description="ABC transmembrane type-1" evidence="8">
    <location>
        <begin position="77"/>
        <end position="258"/>
    </location>
</feature>
<dbReference type="InterPro" id="IPR000515">
    <property type="entry name" value="MetI-like"/>
</dbReference>
<dbReference type="Proteomes" id="UP000000323">
    <property type="component" value="Chromosome 1"/>
</dbReference>
<protein>
    <submittedName>
        <fullName evidence="9">Binding-protein-dependent transport systems inner membrane component</fullName>
    </submittedName>
</protein>
<reference evidence="10" key="1">
    <citation type="journal article" date="2010" name="Stand. Genomic Sci.">
        <title>Complete genome sequence of 'Thermobaculum terrenum' type strain (YNP1).</title>
        <authorList>
            <person name="Kiss H."/>
            <person name="Cleland D."/>
            <person name="Lapidus A."/>
            <person name="Lucas S."/>
            <person name="Glavina Del Rio T."/>
            <person name="Nolan M."/>
            <person name="Tice H."/>
            <person name="Han C."/>
            <person name="Goodwin L."/>
            <person name="Pitluck S."/>
            <person name="Liolios K."/>
            <person name="Ivanova N."/>
            <person name="Mavromatis K."/>
            <person name="Ovchinnikova G."/>
            <person name="Pati A."/>
            <person name="Chen A."/>
            <person name="Palaniappan K."/>
            <person name="Land M."/>
            <person name="Hauser L."/>
            <person name="Chang Y."/>
            <person name="Jeffries C."/>
            <person name="Lu M."/>
            <person name="Brettin T."/>
            <person name="Detter J."/>
            <person name="Goker M."/>
            <person name="Tindall B."/>
            <person name="Beck B."/>
            <person name="McDermott T."/>
            <person name="Woyke T."/>
            <person name="Bristow J."/>
            <person name="Eisen J."/>
            <person name="Markowitz V."/>
            <person name="Hugenholtz P."/>
            <person name="Kyrpides N."/>
            <person name="Klenk H."/>
            <person name="Cheng J."/>
        </authorList>
    </citation>
    <scope>NUCLEOTIDE SEQUENCE [LARGE SCALE GENOMIC DNA]</scope>
    <source>
        <strain evidence="10">ATCC BAA-798 / YNP1</strain>
    </source>
</reference>
<feature type="transmembrane region" description="Helical" evidence="7">
    <location>
        <begin position="238"/>
        <end position="258"/>
    </location>
</feature>
<evidence type="ECO:0000256" key="2">
    <source>
        <dbReference type="ARBA" id="ARBA00022448"/>
    </source>
</evidence>
<evidence type="ECO:0000313" key="9">
    <source>
        <dbReference type="EMBL" id="ACZ41153.1"/>
    </source>
</evidence>
<keyword evidence="6 7" id="KW-0472">Membrane</keyword>
<keyword evidence="10" id="KW-1185">Reference proteome</keyword>
<dbReference type="PROSITE" id="PS50928">
    <property type="entry name" value="ABC_TM1"/>
    <property type="match status" value="1"/>
</dbReference>
<dbReference type="STRING" id="525904.Tter_0231"/>
<dbReference type="EMBL" id="CP001825">
    <property type="protein sequence ID" value="ACZ41153.1"/>
    <property type="molecule type" value="Genomic_DNA"/>
</dbReference>